<accession>A0ABV0YFP0</accession>
<dbReference type="EMBL" id="JAHRIP010030331">
    <property type="protein sequence ID" value="MEQ2292440.1"/>
    <property type="molecule type" value="Genomic_DNA"/>
</dbReference>
<evidence type="ECO:0000313" key="2">
    <source>
        <dbReference type="Proteomes" id="UP001469553"/>
    </source>
</evidence>
<reference evidence="1 2" key="1">
    <citation type="submission" date="2021-06" db="EMBL/GenBank/DDBJ databases">
        <authorList>
            <person name="Palmer J.M."/>
        </authorList>
    </citation>
    <scope>NUCLEOTIDE SEQUENCE [LARGE SCALE GENOMIC DNA]</scope>
    <source>
        <strain evidence="1 2">AS_MEX2019</strain>
        <tissue evidence="1">Muscle</tissue>
    </source>
</reference>
<name>A0ABV0YFP0_9TELE</name>
<protein>
    <submittedName>
        <fullName evidence="1">Uncharacterized protein</fullName>
    </submittedName>
</protein>
<evidence type="ECO:0000313" key="1">
    <source>
        <dbReference type="EMBL" id="MEQ2292440.1"/>
    </source>
</evidence>
<organism evidence="1 2">
    <name type="scientific">Ameca splendens</name>
    <dbReference type="NCBI Taxonomy" id="208324"/>
    <lineage>
        <taxon>Eukaryota</taxon>
        <taxon>Metazoa</taxon>
        <taxon>Chordata</taxon>
        <taxon>Craniata</taxon>
        <taxon>Vertebrata</taxon>
        <taxon>Euteleostomi</taxon>
        <taxon>Actinopterygii</taxon>
        <taxon>Neopterygii</taxon>
        <taxon>Teleostei</taxon>
        <taxon>Neoteleostei</taxon>
        <taxon>Acanthomorphata</taxon>
        <taxon>Ovalentaria</taxon>
        <taxon>Atherinomorphae</taxon>
        <taxon>Cyprinodontiformes</taxon>
        <taxon>Goodeidae</taxon>
        <taxon>Ameca</taxon>
    </lineage>
</organism>
<proteinExistence type="predicted"/>
<sequence>MLEKAAVRRESRASKQGLPSASIICREGKKTFTHTLPPTYTHTHTVPSASKTLHTQLPTKSRQRDCNLQRWRKTWMNPRARKVSPFSLLSVAPHPFPPFSSYLFIGRCSLDFPSQMGFSASISLLLIFWL</sequence>
<gene>
    <name evidence="1" type="ORF">AMECASPLE_023174</name>
</gene>
<keyword evidence="2" id="KW-1185">Reference proteome</keyword>
<comment type="caution">
    <text evidence="1">The sequence shown here is derived from an EMBL/GenBank/DDBJ whole genome shotgun (WGS) entry which is preliminary data.</text>
</comment>
<dbReference type="Proteomes" id="UP001469553">
    <property type="component" value="Unassembled WGS sequence"/>
</dbReference>